<feature type="transmembrane region" description="Helical" evidence="6">
    <location>
        <begin position="280"/>
        <end position="297"/>
    </location>
</feature>
<dbReference type="Gene3D" id="1.20.1250.20">
    <property type="entry name" value="MFS general substrate transporter like domains"/>
    <property type="match status" value="2"/>
</dbReference>
<protein>
    <submittedName>
        <fullName evidence="8">MFS transporter</fullName>
    </submittedName>
</protein>
<evidence type="ECO:0000256" key="6">
    <source>
        <dbReference type="SAM" id="Phobius"/>
    </source>
</evidence>
<proteinExistence type="predicted"/>
<evidence type="ECO:0000313" key="8">
    <source>
        <dbReference type="EMBL" id="TNM60890.1"/>
    </source>
</evidence>
<keyword evidence="4 6" id="KW-1133">Transmembrane helix</keyword>
<feature type="transmembrane region" description="Helical" evidence="6">
    <location>
        <begin position="394"/>
        <end position="414"/>
    </location>
</feature>
<dbReference type="FunFam" id="1.20.1250.20:FF:000018">
    <property type="entry name" value="MFS transporter permease"/>
    <property type="match status" value="1"/>
</dbReference>
<evidence type="ECO:0000313" key="9">
    <source>
        <dbReference type="Proteomes" id="UP000311605"/>
    </source>
</evidence>
<gene>
    <name evidence="8" type="ORF">FHP24_24140</name>
</gene>
<dbReference type="GO" id="GO:0022857">
    <property type="term" value="F:transmembrane transporter activity"/>
    <property type="evidence" value="ECO:0007669"/>
    <property type="project" value="InterPro"/>
</dbReference>
<feature type="transmembrane region" description="Helical" evidence="6">
    <location>
        <begin position="12"/>
        <end position="29"/>
    </location>
</feature>
<organism evidence="8 9">
    <name type="scientific">Aliirhizobium smilacinae</name>
    <dbReference type="NCBI Taxonomy" id="1395944"/>
    <lineage>
        <taxon>Bacteria</taxon>
        <taxon>Pseudomonadati</taxon>
        <taxon>Pseudomonadota</taxon>
        <taxon>Alphaproteobacteria</taxon>
        <taxon>Hyphomicrobiales</taxon>
        <taxon>Rhizobiaceae</taxon>
        <taxon>Aliirhizobium</taxon>
    </lineage>
</organism>
<comment type="subcellular location">
    <subcellularLocation>
        <location evidence="1">Membrane</location>
        <topology evidence="1">Multi-pass membrane protein</topology>
    </subcellularLocation>
</comment>
<evidence type="ECO:0000256" key="5">
    <source>
        <dbReference type="ARBA" id="ARBA00023136"/>
    </source>
</evidence>
<dbReference type="EMBL" id="VDMN01000007">
    <property type="protein sequence ID" value="TNM60890.1"/>
    <property type="molecule type" value="Genomic_DNA"/>
</dbReference>
<feature type="transmembrane region" description="Helical" evidence="6">
    <location>
        <begin position="80"/>
        <end position="98"/>
    </location>
</feature>
<feature type="transmembrane region" description="Helical" evidence="6">
    <location>
        <begin position="304"/>
        <end position="323"/>
    </location>
</feature>
<dbReference type="InterPro" id="IPR011701">
    <property type="entry name" value="MFS"/>
</dbReference>
<feature type="transmembrane region" description="Helical" evidence="6">
    <location>
        <begin position="361"/>
        <end position="382"/>
    </location>
</feature>
<reference evidence="8 9" key="1">
    <citation type="submission" date="2019-06" db="EMBL/GenBank/DDBJ databases">
        <title>The draft genome of Rhizobium smilacinae PTYR-5.</title>
        <authorList>
            <person name="Liu L."/>
            <person name="Li L."/>
            <person name="Zhang X."/>
        </authorList>
    </citation>
    <scope>NUCLEOTIDE SEQUENCE [LARGE SCALE GENOMIC DNA]</scope>
    <source>
        <strain evidence="8 9">PTYR-5</strain>
    </source>
</reference>
<evidence type="ECO:0000256" key="4">
    <source>
        <dbReference type="ARBA" id="ARBA00022989"/>
    </source>
</evidence>
<dbReference type="OrthoDB" id="9773957at2"/>
<feature type="domain" description="Major facilitator superfamily (MFS) profile" evidence="7">
    <location>
        <begin position="15"/>
        <end position="420"/>
    </location>
</feature>
<evidence type="ECO:0000256" key="1">
    <source>
        <dbReference type="ARBA" id="ARBA00004141"/>
    </source>
</evidence>
<evidence type="ECO:0000256" key="2">
    <source>
        <dbReference type="ARBA" id="ARBA00022448"/>
    </source>
</evidence>
<dbReference type="Pfam" id="PF07690">
    <property type="entry name" value="MFS_1"/>
    <property type="match status" value="1"/>
</dbReference>
<dbReference type="Proteomes" id="UP000311605">
    <property type="component" value="Unassembled WGS sequence"/>
</dbReference>
<dbReference type="GO" id="GO:0016020">
    <property type="term" value="C:membrane"/>
    <property type="evidence" value="ECO:0007669"/>
    <property type="project" value="UniProtKB-SubCell"/>
</dbReference>
<sequence length="435" mass="47160">MVSENQLISKITWRLMPFLGILYLIAYIDRQNVSYAKLQMVDALGMSEYAYGLGASLFFVGYFIFEVPANLFLTRFGARIWFTRILVSWGLVTIGLAFTQNMTMFYILRFLLGVCEAGFFPGVLYLLTLWFPKDYRGRMVGLFMIFSALANAVGAPLGGVLLDLDGALGLAGWEWVFLATGVPAVIAGVVTFFYLDDTPEKAKFLTDDEKRWLKDRLARENAGMEEDADHGFKALVNPRVLLMALCYIGFPLAAYGLSYWLPTIVKGFGVSNTTNGFINIIPWIIVAVALWVVPAAADKTEKKTPYIVVPAFVGAAALAFSVLVTSPYLQFAFLCVAAAGIFAGQPVFWSLPSRFLKGAGAAAGIAAINSVGNLGGFIAQNVVPWINDATGSNILPMFFLAACLAIAGVLVMVVGRTLGRQAGDVPPSVRPGGPR</sequence>
<dbReference type="CDD" id="cd17319">
    <property type="entry name" value="MFS_ExuT_GudP_like"/>
    <property type="match status" value="1"/>
</dbReference>
<feature type="transmembrane region" description="Helical" evidence="6">
    <location>
        <begin position="49"/>
        <end position="73"/>
    </location>
</feature>
<dbReference type="SUPFAM" id="SSF103473">
    <property type="entry name" value="MFS general substrate transporter"/>
    <property type="match status" value="1"/>
</dbReference>
<keyword evidence="5 6" id="KW-0472">Membrane</keyword>
<dbReference type="InterPro" id="IPR036259">
    <property type="entry name" value="MFS_trans_sf"/>
</dbReference>
<accession>A0A5C4XEA2</accession>
<feature type="transmembrane region" description="Helical" evidence="6">
    <location>
        <begin position="173"/>
        <end position="195"/>
    </location>
</feature>
<comment type="caution">
    <text evidence="8">The sequence shown here is derived from an EMBL/GenBank/DDBJ whole genome shotgun (WGS) entry which is preliminary data.</text>
</comment>
<keyword evidence="2" id="KW-0813">Transport</keyword>
<feature type="transmembrane region" description="Helical" evidence="6">
    <location>
        <begin position="104"/>
        <end position="127"/>
    </location>
</feature>
<keyword evidence="3 6" id="KW-0812">Transmembrane</keyword>
<feature type="transmembrane region" description="Helical" evidence="6">
    <location>
        <begin position="329"/>
        <end position="349"/>
    </location>
</feature>
<dbReference type="InterPro" id="IPR020846">
    <property type="entry name" value="MFS_dom"/>
</dbReference>
<name>A0A5C4XEA2_9HYPH</name>
<dbReference type="PANTHER" id="PTHR43791">
    <property type="entry name" value="PERMEASE-RELATED"/>
    <property type="match status" value="1"/>
</dbReference>
<dbReference type="PANTHER" id="PTHR43791:SF36">
    <property type="entry name" value="TRANSPORTER, PUTATIVE (AFU_ORTHOLOGUE AFUA_6G08340)-RELATED"/>
    <property type="match status" value="1"/>
</dbReference>
<dbReference type="PROSITE" id="PS50850">
    <property type="entry name" value="MFS"/>
    <property type="match status" value="1"/>
</dbReference>
<evidence type="ECO:0000256" key="3">
    <source>
        <dbReference type="ARBA" id="ARBA00022692"/>
    </source>
</evidence>
<evidence type="ECO:0000259" key="7">
    <source>
        <dbReference type="PROSITE" id="PS50850"/>
    </source>
</evidence>
<dbReference type="AlphaFoldDB" id="A0A5C4XEA2"/>
<feature type="transmembrane region" description="Helical" evidence="6">
    <location>
        <begin position="139"/>
        <end position="161"/>
    </location>
</feature>
<keyword evidence="9" id="KW-1185">Reference proteome</keyword>
<dbReference type="RefSeq" id="WP_139678801.1">
    <property type="nucleotide sequence ID" value="NZ_VDMN01000007.1"/>
</dbReference>
<feature type="transmembrane region" description="Helical" evidence="6">
    <location>
        <begin position="240"/>
        <end position="260"/>
    </location>
</feature>